<evidence type="ECO:0000313" key="7">
    <source>
        <dbReference type="Proteomes" id="UP000243542"/>
    </source>
</evidence>
<dbReference type="SMART" id="SM00344">
    <property type="entry name" value="HTH_ASNC"/>
    <property type="match status" value="1"/>
</dbReference>
<dbReference type="PANTHER" id="PTHR30154:SF53">
    <property type="entry name" value="HTH-TYPE TRANSCRIPTIONAL REGULATOR LRPC"/>
    <property type="match status" value="1"/>
</dbReference>
<reference evidence="6 7" key="1">
    <citation type="submission" date="2017-10" db="EMBL/GenBank/DDBJ databases">
        <title>Sequencing the genomes of 1000 actinobacteria strains.</title>
        <authorList>
            <person name="Klenk H.-P."/>
        </authorList>
    </citation>
    <scope>NUCLEOTIDE SEQUENCE [LARGE SCALE GENOMIC DNA]</scope>
    <source>
        <strain evidence="6 7">DSM 46092</strain>
    </source>
</reference>
<dbReference type="SUPFAM" id="SSF46785">
    <property type="entry name" value="Winged helix' DNA-binding domain"/>
    <property type="match status" value="1"/>
</dbReference>
<dbReference type="CDD" id="cd00090">
    <property type="entry name" value="HTH_ARSR"/>
    <property type="match status" value="1"/>
</dbReference>
<evidence type="ECO:0000256" key="2">
    <source>
        <dbReference type="ARBA" id="ARBA00023125"/>
    </source>
</evidence>
<dbReference type="InterPro" id="IPR011991">
    <property type="entry name" value="ArsR-like_HTH"/>
</dbReference>
<dbReference type="InterPro" id="IPR019888">
    <property type="entry name" value="Tscrpt_reg_AsnC-like"/>
</dbReference>
<dbReference type="GO" id="GO:0005829">
    <property type="term" value="C:cytosol"/>
    <property type="evidence" value="ECO:0007669"/>
    <property type="project" value="TreeGrafter"/>
</dbReference>
<dbReference type="PANTHER" id="PTHR30154">
    <property type="entry name" value="LEUCINE-RESPONSIVE REGULATORY PROTEIN"/>
    <property type="match status" value="1"/>
</dbReference>
<dbReference type="GO" id="GO:0043565">
    <property type="term" value="F:sequence-specific DNA binding"/>
    <property type="evidence" value="ECO:0007669"/>
    <property type="project" value="InterPro"/>
</dbReference>
<comment type="caution">
    <text evidence="6">The sequence shown here is derived from an EMBL/GenBank/DDBJ whole genome shotgun (WGS) entry which is preliminary data.</text>
</comment>
<evidence type="ECO:0000256" key="1">
    <source>
        <dbReference type="ARBA" id="ARBA00023015"/>
    </source>
</evidence>
<organism evidence="6 7">
    <name type="scientific">Amycolatopsis sulphurea</name>
    <dbReference type="NCBI Taxonomy" id="76022"/>
    <lineage>
        <taxon>Bacteria</taxon>
        <taxon>Bacillati</taxon>
        <taxon>Actinomycetota</taxon>
        <taxon>Actinomycetes</taxon>
        <taxon>Pseudonocardiales</taxon>
        <taxon>Pseudonocardiaceae</taxon>
        <taxon>Amycolatopsis</taxon>
    </lineage>
</organism>
<proteinExistence type="predicted"/>
<dbReference type="InterPro" id="IPR011008">
    <property type="entry name" value="Dimeric_a/b-barrel"/>
</dbReference>
<evidence type="ECO:0000259" key="5">
    <source>
        <dbReference type="PROSITE" id="PS50956"/>
    </source>
</evidence>
<name>A0A2A9FAG9_9PSEU</name>
<feature type="domain" description="HTH asnC-type" evidence="5">
    <location>
        <begin position="22"/>
        <end position="83"/>
    </location>
</feature>
<sequence>MTQETSGPPGKGPGGGAHNDPVDQLDRKIIAALRVNGRATYADLGRSVGLSASSVHERVGKLEAAGVITGYHATVDPNAVGLGVTALVGIHPTDTATEDDVAAALGELPEVESCYAVAGDEAFVVKVRVATVDDLELSLGRLRRIPGVGRTNTTVVLSTRFESRPNNAGLHEDLTGGA</sequence>
<keyword evidence="2" id="KW-0238">DNA-binding</keyword>
<protein>
    <submittedName>
        <fullName evidence="6">AsnC family transcriptional regulator</fullName>
    </submittedName>
</protein>
<gene>
    <name evidence="6" type="ORF">ATK36_2825</name>
</gene>
<dbReference type="InterPro" id="IPR019885">
    <property type="entry name" value="Tscrpt_reg_HTH_AsnC-type_CS"/>
</dbReference>
<evidence type="ECO:0000256" key="4">
    <source>
        <dbReference type="SAM" id="MobiDB-lite"/>
    </source>
</evidence>
<dbReference type="GO" id="GO:0043200">
    <property type="term" value="P:response to amino acid"/>
    <property type="evidence" value="ECO:0007669"/>
    <property type="project" value="TreeGrafter"/>
</dbReference>
<keyword evidence="7" id="KW-1185">Reference proteome</keyword>
<dbReference type="AlphaFoldDB" id="A0A2A9FAG9"/>
<dbReference type="Proteomes" id="UP000243542">
    <property type="component" value="Unassembled WGS sequence"/>
</dbReference>
<dbReference type="Gene3D" id="3.30.70.920">
    <property type="match status" value="1"/>
</dbReference>
<dbReference type="InterPro" id="IPR000485">
    <property type="entry name" value="AsnC-type_HTH_dom"/>
</dbReference>
<evidence type="ECO:0000313" key="6">
    <source>
        <dbReference type="EMBL" id="PFG47771.1"/>
    </source>
</evidence>
<keyword evidence="1" id="KW-0805">Transcription regulation</keyword>
<feature type="region of interest" description="Disordered" evidence="4">
    <location>
        <begin position="1"/>
        <end position="22"/>
    </location>
</feature>
<evidence type="ECO:0000256" key="3">
    <source>
        <dbReference type="ARBA" id="ARBA00023163"/>
    </source>
</evidence>
<dbReference type="InterPro" id="IPR036388">
    <property type="entry name" value="WH-like_DNA-bd_sf"/>
</dbReference>
<dbReference type="Pfam" id="PF01037">
    <property type="entry name" value="AsnC_trans_reg"/>
    <property type="match status" value="1"/>
</dbReference>
<dbReference type="PROSITE" id="PS00519">
    <property type="entry name" value="HTH_ASNC_1"/>
    <property type="match status" value="1"/>
</dbReference>
<accession>A0A2A9FAG9</accession>
<dbReference type="Gene3D" id="1.10.10.10">
    <property type="entry name" value="Winged helix-like DNA-binding domain superfamily/Winged helix DNA-binding domain"/>
    <property type="match status" value="1"/>
</dbReference>
<dbReference type="PROSITE" id="PS50956">
    <property type="entry name" value="HTH_ASNC_2"/>
    <property type="match status" value="1"/>
</dbReference>
<dbReference type="Pfam" id="PF13404">
    <property type="entry name" value="HTH_AsnC-type"/>
    <property type="match status" value="1"/>
</dbReference>
<dbReference type="InterPro" id="IPR036390">
    <property type="entry name" value="WH_DNA-bd_sf"/>
</dbReference>
<dbReference type="SUPFAM" id="SSF54909">
    <property type="entry name" value="Dimeric alpha+beta barrel"/>
    <property type="match status" value="1"/>
</dbReference>
<dbReference type="InterPro" id="IPR019887">
    <property type="entry name" value="Tscrpt_reg_AsnC/Lrp_C"/>
</dbReference>
<keyword evidence="3" id="KW-0804">Transcription</keyword>
<dbReference type="EMBL" id="PDJK01000002">
    <property type="protein sequence ID" value="PFG47771.1"/>
    <property type="molecule type" value="Genomic_DNA"/>
</dbReference>
<dbReference type="PRINTS" id="PR00033">
    <property type="entry name" value="HTHASNC"/>
</dbReference>